<gene>
    <name evidence="7" type="ORF">DUNSADRAFT_12579</name>
</gene>
<proteinExistence type="predicted"/>
<evidence type="ECO:0000313" key="7">
    <source>
        <dbReference type="EMBL" id="KAF5831793.1"/>
    </source>
</evidence>
<dbReference type="PANTHER" id="PTHR46323">
    <property type="entry name" value="BETA-GALACTOSIDASE"/>
    <property type="match status" value="1"/>
</dbReference>
<feature type="domain" description="Beta galactosidase small chain/" evidence="6">
    <location>
        <begin position="77"/>
        <end position="562"/>
    </location>
</feature>
<reference evidence="7" key="1">
    <citation type="submission" date="2017-08" db="EMBL/GenBank/DDBJ databases">
        <authorList>
            <person name="Polle J.E."/>
            <person name="Barry K."/>
            <person name="Cushman J."/>
            <person name="Schmutz J."/>
            <person name="Tran D."/>
            <person name="Hathwaick L.T."/>
            <person name="Yim W.C."/>
            <person name="Jenkins J."/>
            <person name="Mckie-Krisberg Z.M."/>
            <person name="Prochnik S."/>
            <person name="Lindquist E."/>
            <person name="Dockter R.B."/>
            <person name="Adam C."/>
            <person name="Molina H."/>
            <person name="Bunkerborg J."/>
            <person name="Jin E."/>
            <person name="Buchheim M."/>
            <person name="Magnuson J."/>
        </authorList>
    </citation>
    <scope>NUCLEOTIDE SEQUENCE</scope>
    <source>
        <strain evidence="7">CCAP 19/18</strain>
    </source>
</reference>
<accession>A0ABQ7GB18</accession>
<feature type="region of interest" description="Disordered" evidence="5">
    <location>
        <begin position="159"/>
        <end position="195"/>
    </location>
</feature>
<feature type="compositionally biased region" description="Low complexity" evidence="5">
    <location>
        <begin position="231"/>
        <end position="250"/>
    </location>
</feature>
<feature type="compositionally biased region" description="Low complexity" evidence="5">
    <location>
        <begin position="379"/>
        <end position="389"/>
    </location>
</feature>
<evidence type="ECO:0000256" key="4">
    <source>
        <dbReference type="ARBA" id="ARBA00023295"/>
    </source>
</evidence>
<keyword evidence="4" id="KW-0326">Glycosidase</keyword>
<comment type="catalytic activity">
    <reaction evidence="1">
        <text>Hydrolysis of terminal non-reducing beta-D-galactose residues in beta-D-galactosides.</text>
        <dbReference type="EC" id="3.2.1.23"/>
    </reaction>
</comment>
<feature type="compositionally biased region" description="Basic and acidic residues" evidence="5">
    <location>
        <begin position="172"/>
        <end position="181"/>
    </location>
</feature>
<evidence type="ECO:0000256" key="2">
    <source>
        <dbReference type="ARBA" id="ARBA00012756"/>
    </source>
</evidence>
<feature type="compositionally biased region" description="Basic and acidic residues" evidence="5">
    <location>
        <begin position="401"/>
        <end position="433"/>
    </location>
</feature>
<dbReference type="Proteomes" id="UP000815325">
    <property type="component" value="Unassembled WGS sequence"/>
</dbReference>
<feature type="region of interest" description="Disordered" evidence="5">
    <location>
        <begin position="365"/>
        <end position="488"/>
    </location>
</feature>
<dbReference type="SMART" id="SM01038">
    <property type="entry name" value="Bgal_small_N"/>
    <property type="match status" value="1"/>
</dbReference>
<sequence length="563" mass="57861">MLRETPLWAEPGHVVASMQLPLQLPSGASQGSLAQRLLQRQGLAEAGFLAAAAGGAGGEGEEQAPKIEETPELLTLHCRGGEVAVRISRTSGCMSGITLKGRQLLEGELQPCLFRACTDNDRGGTKGSSYAARWLDAGLDRMERAGACTLETETKGGVTTVRTSWTMKPRQLSKEEAEARASKASGAGVGESGGSHWFAEVETLDEGGEQAPAAAEGDGRGAGAPSGTGPAQQGNGKEAGEGAEQAGSAEGEVKVEVVYTVHGASGLVESAWSVDAQRALPAPLPAGLTHSLPRVGITAPLSGALSDLTYYGRGPHENYMDRKYGAHMGLYTVSAPESRCPYVFPQEYGGREDVQWLLLRAPAHPSKPSAAKEGGGEGVAAAAAATAEGGEAGPSAMEVETEPKTAEPEPGKEEKDTEPKAAEPEPGKEKEGETAPTEGGSKTEAAGGEVGPGERKEEAETGAAAKEEASKEAEAKTEERGAKTEAAPPAAAAAGAALAVFPTPVDSSAAFHMSASPFSMQALQEATHDCDLVPSGLTHLHLDHRHMGVGGDDRVALLPCQCI</sequence>
<dbReference type="EC" id="3.2.1.23" evidence="2"/>
<evidence type="ECO:0000256" key="3">
    <source>
        <dbReference type="ARBA" id="ARBA00022801"/>
    </source>
</evidence>
<dbReference type="InterPro" id="IPR050347">
    <property type="entry name" value="Bact_Beta-galactosidase"/>
</dbReference>
<protein>
    <recommendedName>
        <fullName evidence="2">beta-galactosidase</fullName>
        <ecNumber evidence="2">3.2.1.23</ecNumber>
    </recommendedName>
</protein>
<dbReference type="InterPro" id="IPR004199">
    <property type="entry name" value="B-gal_small/dom_5"/>
</dbReference>
<organism evidence="7 8">
    <name type="scientific">Dunaliella salina</name>
    <name type="common">Green alga</name>
    <name type="synonym">Protococcus salinus</name>
    <dbReference type="NCBI Taxonomy" id="3046"/>
    <lineage>
        <taxon>Eukaryota</taxon>
        <taxon>Viridiplantae</taxon>
        <taxon>Chlorophyta</taxon>
        <taxon>core chlorophytes</taxon>
        <taxon>Chlorophyceae</taxon>
        <taxon>CS clade</taxon>
        <taxon>Chlamydomonadales</taxon>
        <taxon>Dunaliellaceae</taxon>
        <taxon>Dunaliella</taxon>
    </lineage>
</organism>
<keyword evidence="3" id="KW-0378">Hydrolase</keyword>
<dbReference type="Pfam" id="PF02929">
    <property type="entry name" value="Bgal_small_N"/>
    <property type="match status" value="3"/>
</dbReference>
<dbReference type="PANTHER" id="PTHR46323:SF2">
    <property type="entry name" value="BETA-GALACTOSIDASE"/>
    <property type="match status" value="1"/>
</dbReference>
<evidence type="ECO:0000256" key="1">
    <source>
        <dbReference type="ARBA" id="ARBA00001412"/>
    </source>
</evidence>
<dbReference type="InterPro" id="IPR014718">
    <property type="entry name" value="GH-type_carb-bd"/>
</dbReference>
<evidence type="ECO:0000256" key="5">
    <source>
        <dbReference type="SAM" id="MobiDB-lite"/>
    </source>
</evidence>
<dbReference type="EMBL" id="MU069921">
    <property type="protein sequence ID" value="KAF5831793.1"/>
    <property type="molecule type" value="Genomic_DNA"/>
</dbReference>
<keyword evidence="8" id="KW-1185">Reference proteome</keyword>
<evidence type="ECO:0000313" key="8">
    <source>
        <dbReference type="Proteomes" id="UP000815325"/>
    </source>
</evidence>
<feature type="compositionally biased region" description="Basic and acidic residues" evidence="5">
    <location>
        <begin position="452"/>
        <end position="483"/>
    </location>
</feature>
<dbReference type="Gene3D" id="2.70.98.10">
    <property type="match status" value="3"/>
</dbReference>
<name>A0ABQ7GB18_DUNSA</name>
<evidence type="ECO:0000259" key="6">
    <source>
        <dbReference type="SMART" id="SM01038"/>
    </source>
</evidence>
<feature type="region of interest" description="Disordered" evidence="5">
    <location>
        <begin position="207"/>
        <end position="250"/>
    </location>
</feature>
<comment type="caution">
    <text evidence="7">The sequence shown here is derived from an EMBL/GenBank/DDBJ whole genome shotgun (WGS) entry which is preliminary data.</text>
</comment>
<dbReference type="SUPFAM" id="SSF74650">
    <property type="entry name" value="Galactose mutarotase-like"/>
    <property type="match status" value="3"/>
</dbReference>
<dbReference type="InterPro" id="IPR011013">
    <property type="entry name" value="Gal_mutarotase_sf_dom"/>
</dbReference>